<feature type="compositionally biased region" description="Basic and acidic residues" evidence="1">
    <location>
        <begin position="294"/>
        <end position="318"/>
    </location>
</feature>
<gene>
    <name evidence="2" type="ORF">K505DRAFT_369087</name>
</gene>
<protein>
    <submittedName>
        <fullName evidence="2">Uncharacterized protein</fullName>
    </submittedName>
</protein>
<dbReference type="Proteomes" id="UP000799757">
    <property type="component" value="Unassembled WGS sequence"/>
</dbReference>
<accession>A0A6A6WNL5</accession>
<dbReference type="EMBL" id="MU002890">
    <property type="protein sequence ID" value="KAF2785538.1"/>
    <property type="molecule type" value="Genomic_DNA"/>
</dbReference>
<dbReference type="AlphaFoldDB" id="A0A6A6WNL5"/>
<proteinExistence type="predicted"/>
<evidence type="ECO:0000313" key="2">
    <source>
        <dbReference type="EMBL" id="KAF2785538.1"/>
    </source>
</evidence>
<name>A0A6A6WNL5_9PLEO</name>
<feature type="region of interest" description="Disordered" evidence="1">
    <location>
        <begin position="14"/>
        <end position="52"/>
    </location>
</feature>
<dbReference type="OrthoDB" id="3772616at2759"/>
<feature type="region of interest" description="Disordered" evidence="1">
    <location>
        <begin position="292"/>
        <end position="318"/>
    </location>
</feature>
<evidence type="ECO:0000256" key="1">
    <source>
        <dbReference type="SAM" id="MobiDB-lite"/>
    </source>
</evidence>
<keyword evidence="3" id="KW-1185">Reference proteome</keyword>
<evidence type="ECO:0000313" key="3">
    <source>
        <dbReference type="Proteomes" id="UP000799757"/>
    </source>
</evidence>
<sequence>MPKRHIFKNLWQDSKQARTNVDGSEKTVQEDQGEEVPDTPPPRYTEFPSKDDSRCSLLNSNTPYPLLTKVSQLSRYLRRGPLVWSLVEIIALTFSTDCQRLKAALVKADPTWAPTACIQDSSSIRNDQGRAIVTEFSALIQNLQKEMSHDRWLLVCGRDKNLMKKLVLEPVKDLDLNLDYALEVLGRYKRVEGCRRPESTLVDYWMLSSSSTDLGDTIASHALLLQSFELETEVHLILEDSITTYQKEKGLEELRTSKEMQEESVLSLAKTCCWPLSDEYMDLARGLRGLQKSGEMHDPFEPSRTRLRESRKLREHGE</sequence>
<reference evidence="2" key="1">
    <citation type="journal article" date="2020" name="Stud. Mycol.">
        <title>101 Dothideomycetes genomes: a test case for predicting lifestyles and emergence of pathogens.</title>
        <authorList>
            <person name="Haridas S."/>
            <person name="Albert R."/>
            <person name="Binder M."/>
            <person name="Bloem J."/>
            <person name="Labutti K."/>
            <person name="Salamov A."/>
            <person name="Andreopoulos B."/>
            <person name="Baker S."/>
            <person name="Barry K."/>
            <person name="Bills G."/>
            <person name="Bluhm B."/>
            <person name="Cannon C."/>
            <person name="Castanera R."/>
            <person name="Culley D."/>
            <person name="Daum C."/>
            <person name="Ezra D."/>
            <person name="Gonzalez J."/>
            <person name="Henrissat B."/>
            <person name="Kuo A."/>
            <person name="Liang C."/>
            <person name="Lipzen A."/>
            <person name="Lutzoni F."/>
            <person name="Magnuson J."/>
            <person name="Mondo S."/>
            <person name="Nolan M."/>
            <person name="Ohm R."/>
            <person name="Pangilinan J."/>
            <person name="Park H.-J."/>
            <person name="Ramirez L."/>
            <person name="Alfaro M."/>
            <person name="Sun H."/>
            <person name="Tritt A."/>
            <person name="Yoshinaga Y."/>
            <person name="Zwiers L.-H."/>
            <person name="Turgeon B."/>
            <person name="Goodwin S."/>
            <person name="Spatafora J."/>
            <person name="Crous P."/>
            <person name="Grigoriev I."/>
        </authorList>
    </citation>
    <scope>NUCLEOTIDE SEQUENCE</scope>
    <source>
        <strain evidence="2">CBS 109.77</strain>
    </source>
</reference>
<organism evidence="2 3">
    <name type="scientific">Melanomma pulvis-pyrius CBS 109.77</name>
    <dbReference type="NCBI Taxonomy" id="1314802"/>
    <lineage>
        <taxon>Eukaryota</taxon>
        <taxon>Fungi</taxon>
        <taxon>Dikarya</taxon>
        <taxon>Ascomycota</taxon>
        <taxon>Pezizomycotina</taxon>
        <taxon>Dothideomycetes</taxon>
        <taxon>Pleosporomycetidae</taxon>
        <taxon>Pleosporales</taxon>
        <taxon>Melanommataceae</taxon>
        <taxon>Melanomma</taxon>
    </lineage>
</organism>